<dbReference type="CDD" id="cd20535">
    <property type="entry name" value="CYCLIN_CCNM_CCNQ_rpt2"/>
    <property type="match status" value="1"/>
</dbReference>
<dbReference type="InterPro" id="IPR013763">
    <property type="entry name" value="Cyclin-like_dom"/>
</dbReference>
<dbReference type="EMBL" id="CAJFCJ010000001">
    <property type="protein sequence ID" value="CAD5111412.1"/>
    <property type="molecule type" value="Genomic_DNA"/>
</dbReference>
<dbReference type="CDD" id="cd20534">
    <property type="entry name" value="CYCLIN_CCNM_CCNQ_rpt1"/>
    <property type="match status" value="1"/>
</dbReference>
<keyword evidence="8" id="KW-1185">Reference proteome</keyword>
<name>A0A7I8V895_9ANNE</name>
<evidence type="ECO:0000313" key="8">
    <source>
        <dbReference type="Proteomes" id="UP000549394"/>
    </source>
</evidence>
<comment type="caution">
    <text evidence="7">The sequence shown here is derived from an EMBL/GenBank/DDBJ whole genome shotgun (WGS) entry which is preliminary data.</text>
</comment>
<reference evidence="7 8" key="1">
    <citation type="submission" date="2020-08" db="EMBL/GenBank/DDBJ databases">
        <authorList>
            <person name="Hejnol A."/>
        </authorList>
    </citation>
    <scope>NUCLEOTIDE SEQUENCE [LARGE SCALE GENOMIC DNA]</scope>
</reference>
<dbReference type="InterPro" id="IPR006671">
    <property type="entry name" value="Cyclin_N"/>
</dbReference>
<gene>
    <name evidence="7" type="ORF">DGYR_LOCUS711</name>
</gene>
<sequence>MSESKVHDEVSLFIREAGLRVRTTVIVIAHATTLYRKFFSIYSQENYDVYTVAVACLYLSGKVCEESVRLRDVINVSYKILHPDKEALQLDDTYWKLRESVTKMELQVLRAIEYEVDVDLPHNYLLYFAKSLLSWLPPGVVSRVPLVKTAWSLLQDSYVTDICMKYPSQHIAVSLFYASLCVHGIHVPLNESAKVEWWSALCEDITMNDIKTIIRKVFRAYGRESPCLN</sequence>
<evidence type="ECO:0000259" key="6">
    <source>
        <dbReference type="SMART" id="SM00385"/>
    </source>
</evidence>
<dbReference type="InterPro" id="IPR043198">
    <property type="entry name" value="Cyclin/Ssn8"/>
</dbReference>
<dbReference type="InterPro" id="IPR036915">
    <property type="entry name" value="Cyclin-like_sf"/>
</dbReference>
<accession>A0A7I8V895</accession>
<proteinExistence type="inferred from homology"/>
<dbReference type="GO" id="GO:0016538">
    <property type="term" value="F:cyclin-dependent protein serine/threonine kinase regulator activity"/>
    <property type="evidence" value="ECO:0007669"/>
    <property type="project" value="InterPro"/>
</dbReference>
<organism evidence="7 8">
    <name type="scientific">Dimorphilus gyrociliatus</name>
    <dbReference type="NCBI Taxonomy" id="2664684"/>
    <lineage>
        <taxon>Eukaryota</taxon>
        <taxon>Metazoa</taxon>
        <taxon>Spiralia</taxon>
        <taxon>Lophotrochozoa</taxon>
        <taxon>Annelida</taxon>
        <taxon>Polychaeta</taxon>
        <taxon>Polychaeta incertae sedis</taxon>
        <taxon>Dinophilidae</taxon>
        <taxon>Dimorphilus</taxon>
    </lineage>
</organism>
<feature type="domain" description="Cyclin-like" evidence="6">
    <location>
        <begin position="123"/>
        <end position="219"/>
    </location>
</feature>
<dbReference type="InterPro" id="IPR048053">
    <property type="entry name" value="Cyclin-Q_second_cyclin_box"/>
</dbReference>
<dbReference type="Pfam" id="PF00134">
    <property type="entry name" value="Cyclin_N"/>
    <property type="match status" value="1"/>
</dbReference>
<dbReference type="SUPFAM" id="SSF47954">
    <property type="entry name" value="Cyclin-like"/>
    <property type="match status" value="2"/>
</dbReference>
<evidence type="ECO:0000256" key="4">
    <source>
        <dbReference type="ARBA" id="ARBA00032419"/>
    </source>
</evidence>
<dbReference type="PANTHER" id="PTHR10026">
    <property type="entry name" value="CYCLIN"/>
    <property type="match status" value="1"/>
</dbReference>
<dbReference type="Gene3D" id="1.10.472.10">
    <property type="entry name" value="Cyclin-like"/>
    <property type="match status" value="2"/>
</dbReference>
<dbReference type="Proteomes" id="UP000549394">
    <property type="component" value="Unassembled WGS sequence"/>
</dbReference>
<evidence type="ECO:0000256" key="1">
    <source>
        <dbReference type="ARBA" id="ARBA00010390"/>
    </source>
</evidence>
<comment type="similarity">
    <text evidence="1">Belongs to the cyclin family. Cyclin-like FAM58 subfamily.</text>
</comment>
<feature type="domain" description="Cyclin-like" evidence="6">
    <location>
        <begin position="12"/>
        <end position="110"/>
    </location>
</feature>
<evidence type="ECO:0000256" key="5">
    <source>
        <dbReference type="RuleBase" id="RU000383"/>
    </source>
</evidence>
<evidence type="ECO:0000256" key="3">
    <source>
        <dbReference type="ARBA" id="ARBA00023127"/>
    </source>
</evidence>
<dbReference type="SMART" id="SM00385">
    <property type="entry name" value="CYCLIN"/>
    <property type="match status" value="2"/>
</dbReference>
<evidence type="ECO:0000256" key="2">
    <source>
        <dbReference type="ARBA" id="ARBA00019501"/>
    </source>
</evidence>
<dbReference type="PIRSF" id="PIRSF028758">
    <property type="entry name" value="Cyclin, C/H/G types"/>
    <property type="match status" value="1"/>
</dbReference>
<dbReference type="AlphaFoldDB" id="A0A7I8V895"/>
<dbReference type="GO" id="GO:0006357">
    <property type="term" value="P:regulation of transcription by RNA polymerase II"/>
    <property type="evidence" value="ECO:0007669"/>
    <property type="project" value="InterPro"/>
</dbReference>
<keyword evidence="3 5" id="KW-0195">Cyclin</keyword>
<protein>
    <recommendedName>
        <fullName evidence="2">Cyclin-Q</fullName>
    </recommendedName>
    <alternativeName>
        <fullName evidence="4">Cyclin-related protein FAM58A</fullName>
    </alternativeName>
</protein>
<dbReference type="InterPro" id="IPR048055">
    <property type="entry name" value="Cyclin-Q_first_cyclin_box"/>
</dbReference>
<evidence type="ECO:0000313" key="7">
    <source>
        <dbReference type="EMBL" id="CAD5111412.1"/>
    </source>
</evidence>
<dbReference type="OrthoDB" id="79090at2759"/>